<feature type="non-terminal residue" evidence="1">
    <location>
        <position position="1"/>
    </location>
</feature>
<dbReference type="AlphaFoldDB" id="A0AAN4Z334"/>
<organism evidence="1 2">
    <name type="scientific">Pristionchus mayeri</name>
    <dbReference type="NCBI Taxonomy" id="1317129"/>
    <lineage>
        <taxon>Eukaryota</taxon>
        <taxon>Metazoa</taxon>
        <taxon>Ecdysozoa</taxon>
        <taxon>Nematoda</taxon>
        <taxon>Chromadorea</taxon>
        <taxon>Rhabditida</taxon>
        <taxon>Rhabditina</taxon>
        <taxon>Diplogasteromorpha</taxon>
        <taxon>Diplogasteroidea</taxon>
        <taxon>Neodiplogasteridae</taxon>
        <taxon>Pristionchus</taxon>
    </lineage>
</organism>
<dbReference type="EMBL" id="BTRK01000001">
    <property type="protein sequence ID" value="GMR30492.1"/>
    <property type="molecule type" value="Genomic_DNA"/>
</dbReference>
<sequence length="83" mass="8817">LVQIVPGRSELACQAVCINDPSCAAIQITADGNCVIFGAVTTATFGQCPVPIACQVKTTTGCVPKWRRPIDLGYIRNYCTSKV</sequence>
<reference evidence="2" key="1">
    <citation type="submission" date="2022-10" db="EMBL/GenBank/DDBJ databases">
        <title>Genome assembly of Pristionchus species.</title>
        <authorList>
            <person name="Yoshida K."/>
            <person name="Sommer R.J."/>
        </authorList>
    </citation>
    <scope>NUCLEOTIDE SEQUENCE [LARGE SCALE GENOMIC DNA]</scope>
    <source>
        <strain evidence="2">RS5460</strain>
    </source>
</reference>
<gene>
    <name evidence="1" type="ORF">PMAYCL1PPCAC_00687</name>
</gene>
<keyword evidence="2" id="KW-1185">Reference proteome</keyword>
<evidence type="ECO:0000313" key="2">
    <source>
        <dbReference type="Proteomes" id="UP001328107"/>
    </source>
</evidence>
<protein>
    <recommendedName>
        <fullName evidence="3">Apple domain-containing protein</fullName>
    </recommendedName>
</protein>
<comment type="caution">
    <text evidence="1">The sequence shown here is derived from an EMBL/GenBank/DDBJ whole genome shotgun (WGS) entry which is preliminary data.</text>
</comment>
<evidence type="ECO:0000313" key="1">
    <source>
        <dbReference type="EMBL" id="GMR30492.1"/>
    </source>
</evidence>
<feature type="non-terminal residue" evidence="1">
    <location>
        <position position="83"/>
    </location>
</feature>
<dbReference type="Proteomes" id="UP001328107">
    <property type="component" value="Unassembled WGS sequence"/>
</dbReference>
<name>A0AAN4Z334_9BILA</name>
<evidence type="ECO:0008006" key="3">
    <source>
        <dbReference type="Google" id="ProtNLM"/>
    </source>
</evidence>
<proteinExistence type="predicted"/>
<accession>A0AAN4Z334</accession>